<evidence type="ECO:0000313" key="11">
    <source>
        <dbReference type="Proteomes" id="UP001165395"/>
    </source>
</evidence>
<dbReference type="PANTHER" id="PTHR30435">
    <property type="entry name" value="FLAGELLAR PROTEIN"/>
    <property type="match status" value="1"/>
</dbReference>
<dbReference type="InterPro" id="IPR037058">
    <property type="entry name" value="Falgellar_hook_FlgE_sf"/>
</dbReference>
<dbReference type="Gene3D" id="2.60.98.20">
    <property type="entry name" value="Flagellar hook protein FlgE"/>
    <property type="match status" value="1"/>
</dbReference>
<dbReference type="RefSeq" id="WP_227181597.1">
    <property type="nucleotide sequence ID" value="NZ_JAJBZT010000009.1"/>
</dbReference>
<comment type="similarity">
    <text evidence="2 5">Belongs to the flagella basal body rod proteins family.</text>
</comment>
<evidence type="ECO:0000256" key="5">
    <source>
        <dbReference type="RuleBase" id="RU362116"/>
    </source>
</evidence>
<evidence type="ECO:0000259" key="7">
    <source>
        <dbReference type="Pfam" id="PF06429"/>
    </source>
</evidence>
<dbReference type="Pfam" id="PF07559">
    <property type="entry name" value="FlgE_D2"/>
    <property type="match status" value="1"/>
</dbReference>
<evidence type="ECO:0000256" key="3">
    <source>
        <dbReference type="ARBA" id="ARBA00019015"/>
    </source>
</evidence>
<organism evidence="10 11">
    <name type="scientific">Leeia speluncae</name>
    <dbReference type="NCBI Taxonomy" id="2884804"/>
    <lineage>
        <taxon>Bacteria</taxon>
        <taxon>Pseudomonadati</taxon>
        <taxon>Pseudomonadota</taxon>
        <taxon>Betaproteobacteria</taxon>
        <taxon>Neisseriales</taxon>
        <taxon>Leeiaceae</taxon>
        <taxon>Leeia</taxon>
    </lineage>
</organism>
<dbReference type="NCBIfam" id="NF004238">
    <property type="entry name" value="PRK05682.1-1"/>
    <property type="match status" value="1"/>
</dbReference>
<gene>
    <name evidence="10" type="primary">flgE</name>
    <name evidence="10" type="ORF">LIN78_14625</name>
</gene>
<feature type="domain" description="Flagellar basal body rod protein N-terminal" evidence="6">
    <location>
        <begin position="6"/>
        <end position="33"/>
    </location>
</feature>
<comment type="subcellular location">
    <subcellularLocation>
        <location evidence="1 5">Bacterial flagellum basal body</location>
    </subcellularLocation>
</comment>
<dbReference type="InterPro" id="IPR011491">
    <property type="entry name" value="FlgE_D2"/>
</dbReference>
<keyword evidence="11" id="KW-1185">Reference proteome</keyword>
<evidence type="ECO:0000313" key="10">
    <source>
        <dbReference type="EMBL" id="MCB6184779.1"/>
    </source>
</evidence>
<evidence type="ECO:0000256" key="2">
    <source>
        <dbReference type="ARBA" id="ARBA00009677"/>
    </source>
</evidence>
<dbReference type="InterPro" id="IPR010930">
    <property type="entry name" value="Flg_bb/hook_C_dom"/>
</dbReference>
<dbReference type="InterPro" id="IPR037925">
    <property type="entry name" value="FlgE/F/G-like"/>
</dbReference>
<keyword evidence="4 5" id="KW-0975">Bacterial flagellum</keyword>
<dbReference type="InterPro" id="IPR019776">
    <property type="entry name" value="Flagellar_basal_body_rod_CS"/>
</dbReference>
<dbReference type="InterPro" id="IPR001444">
    <property type="entry name" value="Flag_bb_rod_N"/>
</dbReference>
<comment type="function">
    <text evidence="5">A flexible structure which links the flagellar filament to the drive apparatus in the basal body.</text>
</comment>
<dbReference type="NCBIfam" id="TIGR03506">
    <property type="entry name" value="FlgEFG_subfam"/>
    <property type="match status" value="1"/>
</dbReference>
<reference evidence="10" key="1">
    <citation type="submission" date="2021-10" db="EMBL/GenBank/DDBJ databases">
        <title>The complete genome sequence of Leeia sp. TBRC 13508.</title>
        <authorList>
            <person name="Charoenyingcharoen P."/>
            <person name="Yukphan P."/>
        </authorList>
    </citation>
    <scope>NUCLEOTIDE SEQUENCE</scope>
    <source>
        <strain evidence="10">TBRC 13508</strain>
    </source>
</reference>
<keyword evidence="10" id="KW-0966">Cell projection</keyword>
<evidence type="ECO:0000259" key="8">
    <source>
        <dbReference type="Pfam" id="PF07559"/>
    </source>
</evidence>
<evidence type="ECO:0000256" key="1">
    <source>
        <dbReference type="ARBA" id="ARBA00004117"/>
    </source>
</evidence>
<accession>A0ABS8D990</accession>
<dbReference type="PROSITE" id="PS00588">
    <property type="entry name" value="FLAGELLA_BB_ROD"/>
    <property type="match status" value="1"/>
</dbReference>
<keyword evidence="10" id="KW-0969">Cilium</keyword>
<dbReference type="Proteomes" id="UP001165395">
    <property type="component" value="Unassembled WGS sequence"/>
</dbReference>
<name>A0ABS8D990_9NEIS</name>
<dbReference type="Pfam" id="PF00460">
    <property type="entry name" value="Flg_bb_rod"/>
    <property type="match status" value="1"/>
</dbReference>
<sequence length="412" mass="43011">MSFQQGLSGLNSSSKSLDVIGNNVANASVVGFKPFRAEFSDAFAASLNTGGTNNIGIGSSLAAVTQQFLQGEITSTSNPLDVAVNGDGFFRMSDNGAISYTRNGQFQVDKSGYIVNSAGHHLTGYDADSSGNIISSSPVDLQIDSTDLQPQATSTQTVGVNLDSRLSAITATFDSTDATTYNKSASQTVYDSLGNPHTQALYFQKTASNSWNVYMTVDGTAVNLNGASAAATMTFGTDGTLSTVTSSGATTDHILSASYTAAGANAQTFDIDVSNFTQFGSSYSVNTQTQDGYSSGRLSGITIADDGTVQGNYTNGQSRNMGQIVLANFTNPQGLQAKGSNEWVETPDSGGEIIGVPGSSSLGVLQSSAIEESKVDLTEELVNMITAQRIYQANAQTIKTQDQVLQTLVNLR</sequence>
<dbReference type="SUPFAM" id="SSF117143">
    <property type="entry name" value="Flagellar hook protein flgE"/>
    <property type="match status" value="1"/>
</dbReference>
<feature type="domain" description="Flagellar basal-body/hook protein C-terminal" evidence="7">
    <location>
        <begin position="366"/>
        <end position="411"/>
    </location>
</feature>
<keyword evidence="10" id="KW-0282">Flagellum</keyword>
<protein>
    <recommendedName>
        <fullName evidence="3 5">Flagellar hook protein FlgE</fullName>
    </recommendedName>
</protein>
<dbReference type="Pfam" id="PF22692">
    <property type="entry name" value="LlgE_F_G_D1"/>
    <property type="match status" value="1"/>
</dbReference>
<proteinExistence type="inferred from homology"/>
<evidence type="ECO:0000259" key="6">
    <source>
        <dbReference type="Pfam" id="PF00460"/>
    </source>
</evidence>
<evidence type="ECO:0000259" key="9">
    <source>
        <dbReference type="Pfam" id="PF22692"/>
    </source>
</evidence>
<dbReference type="InterPro" id="IPR020013">
    <property type="entry name" value="Flagellar_FlgE/F/G"/>
</dbReference>
<dbReference type="InterPro" id="IPR053967">
    <property type="entry name" value="LlgE_F_G-like_D1"/>
</dbReference>
<comment type="caution">
    <text evidence="10">The sequence shown here is derived from an EMBL/GenBank/DDBJ whole genome shotgun (WGS) entry which is preliminary data.</text>
</comment>
<dbReference type="PANTHER" id="PTHR30435:SF1">
    <property type="entry name" value="FLAGELLAR HOOK PROTEIN FLGE"/>
    <property type="match status" value="1"/>
</dbReference>
<dbReference type="EMBL" id="JAJBZT010000009">
    <property type="protein sequence ID" value="MCB6184779.1"/>
    <property type="molecule type" value="Genomic_DNA"/>
</dbReference>
<evidence type="ECO:0000256" key="4">
    <source>
        <dbReference type="ARBA" id="ARBA00023143"/>
    </source>
</evidence>
<feature type="domain" description="Flagellar hook protein FlgE D2" evidence="8">
    <location>
        <begin position="161"/>
        <end position="293"/>
    </location>
</feature>
<dbReference type="Pfam" id="PF06429">
    <property type="entry name" value="Flg_bbr_C"/>
    <property type="match status" value="1"/>
</dbReference>
<feature type="domain" description="Flagellar hook protein FlgE/F/G-like D1" evidence="9">
    <location>
        <begin position="83"/>
        <end position="144"/>
    </location>
</feature>